<dbReference type="InterPro" id="IPR053156">
    <property type="entry name" value="T6SS_TssM-like"/>
</dbReference>
<dbReference type="CDD" id="cd00882">
    <property type="entry name" value="Ras_like_GTPase"/>
    <property type="match status" value="1"/>
</dbReference>
<keyword evidence="1" id="KW-1133">Transmembrane helix</keyword>
<evidence type="ECO:0000259" key="3">
    <source>
        <dbReference type="Pfam" id="PF14331"/>
    </source>
</evidence>
<feature type="transmembrane region" description="Helical" evidence="1">
    <location>
        <begin position="424"/>
        <end position="446"/>
    </location>
</feature>
<dbReference type="PANTHER" id="PTHR36153">
    <property type="entry name" value="INNER MEMBRANE PROTEIN-RELATED"/>
    <property type="match status" value="1"/>
</dbReference>
<dbReference type="Pfam" id="PF06761">
    <property type="entry name" value="IcmF-related"/>
    <property type="match status" value="1"/>
</dbReference>
<feature type="domain" description="Type VI secretion system component TssM1 N-terminal" evidence="3">
    <location>
        <begin position="172"/>
        <end position="429"/>
    </location>
</feature>
<dbReference type="SUPFAM" id="SSF52540">
    <property type="entry name" value="P-loop containing nucleoside triphosphate hydrolases"/>
    <property type="match status" value="1"/>
</dbReference>
<dbReference type="InterPro" id="IPR017731">
    <property type="entry name" value="TssM1-like"/>
</dbReference>
<sequence>MRVPLMMIGILGLIAAIWIGLPMIPLAVTATVWLRATLIGVTVGLIVLFQILGWRKRRAAAKEIEEALTPDVPTGDGAVLSERMNDALATLKKSGGASYLYDLPWYVIIGPPGAGKTTALRNSGIEFPLSNAEDAGVVSGFGGTRYCDWWFAEDAILIDTAGRYTTQDSDKEADESSWQAFLDLLKKSRPNQPINGVILAFSVEDMMNASSDDLARHSQIVRDRLAEVHDKLRIDFPVYILFTKCDLISGFREYFSSFSLNRRKAVWGVTFQTKDRKAQTHEQVPAEFDALVSRLSDEIIDRLNEEPDGISRVAIFGLPGQMALLRDNVTDFLRRVFEPTRYQTSAILRGFYFTSGTQEGTPIDQVLGAMSRNDQAPGAFAPSFMSGQGKSFFLHDVLRRVIFAERDWVGHDARAVRRNSLFRGLTLAALGLVTVGLLSAFGFSYWQNKQLVDDASAQAQTYAIDAQREIARAEIDDWDPLPVLPYLERMRNMPAGYGAAANDTVWNGFGLRQSGRIKVSARRSYADALEQMLRPRLILDVERRLPELRTQDDPAQIYRALKVYMLLAGQGPRPDDAAIKSWFDEIWREAYFNTGNYDAYDQLNTHLDAMLDLDDTRDIAVPIDDSAITLARSAIVQMSLADQAYAIIKDKAALSSLEDWTLTDPAAPEVPVVFSTNDGTDLDDVRVPALYTFDGYWFLFMEELINVREVLEADKWVLGDQANAVNFDAQLAGLNQALQRQYARDFEAAWQAMLDRLQLNNMSADKPQYDILATAASSFASPIVRLANEINRETKLTTFLDELAEIDPTELASGDFGENVGNQLFRRFKQSSGGLQRILLEAASGSKNQNQVNGSNGDGPRREAERIEDRFVLWHLLVDGPDGQRPIDIVISDLSAIRENRRLAAQANPVQANALLPQLLSNLTANNSRLPPKLVDFINDAERDFRSQATDASVAEMNQALSNQITFACREGIEGYFPFTNSSAHVPMAEFGRFFGVGGDMDKYFNEYLAAHVVRTADGLAVDPNSPLADRLSENMLRQFDRAQRIQRAFFGNGGAQPEIQISLTLVGAHSTIEQVLLGINGTVTIMEPGGGSQTVTWPGAGSSTTLDAKPREVGVDARQWRNGQWTIVRFIAEASSRQALGNGVRLTHQLGQRFIQFDMEFSTADNPFAMPELRNFSCPQSVD</sequence>
<evidence type="ECO:0000259" key="2">
    <source>
        <dbReference type="Pfam" id="PF06761"/>
    </source>
</evidence>
<dbReference type="Pfam" id="PF14331">
    <property type="entry name" value="IcmF-related_N"/>
    <property type="match status" value="1"/>
</dbReference>
<organism evidence="4 5">
    <name type="scientific">Yoonia rhodophyticola</name>
    <dbReference type="NCBI Taxonomy" id="3137370"/>
    <lineage>
        <taxon>Bacteria</taxon>
        <taxon>Pseudomonadati</taxon>
        <taxon>Pseudomonadota</taxon>
        <taxon>Alphaproteobacteria</taxon>
        <taxon>Rhodobacterales</taxon>
        <taxon>Paracoccaceae</taxon>
        <taxon>Yoonia</taxon>
    </lineage>
</organism>
<proteinExistence type="predicted"/>
<keyword evidence="5" id="KW-1185">Reference proteome</keyword>
<dbReference type="KEGG" id="yrh:AABB31_03445"/>
<dbReference type="AlphaFoldDB" id="A0AAN0NJ43"/>
<accession>A0AAN0NJ43</accession>
<name>A0AAN0NJ43_9RHOB</name>
<feature type="transmembrane region" description="Helical" evidence="1">
    <location>
        <begin position="7"/>
        <end position="26"/>
    </location>
</feature>
<gene>
    <name evidence="4" type="primary">tssM</name>
    <name evidence="4" type="ORF">AABB31_03445</name>
</gene>
<keyword evidence="1" id="KW-0812">Transmembrane</keyword>
<feature type="transmembrane region" description="Helical" evidence="1">
    <location>
        <begin position="32"/>
        <end position="52"/>
    </location>
</feature>
<dbReference type="RefSeq" id="WP_342077306.1">
    <property type="nucleotide sequence ID" value="NZ_CP151767.2"/>
</dbReference>
<dbReference type="InterPro" id="IPR009612">
    <property type="entry name" value="IcmF-rel"/>
</dbReference>
<protein>
    <submittedName>
        <fullName evidence="4">Type VI secretion system membrane subunit TssM</fullName>
    </submittedName>
</protein>
<evidence type="ECO:0000313" key="4">
    <source>
        <dbReference type="EMBL" id="WZU68012.1"/>
    </source>
</evidence>
<evidence type="ECO:0000313" key="5">
    <source>
        <dbReference type="Proteomes" id="UP001470809"/>
    </source>
</evidence>
<dbReference type="PANTHER" id="PTHR36153:SF1">
    <property type="entry name" value="TYPE VI SECRETION SYSTEM COMPONENT TSSM1"/>
    <property type="match status" value="1"/>
</dbReference>
<dbReference type="InterPro" id="IPR025743">
    <property type="entry name" value="TssM1_N"/>
</dbReference>
<dbReference type="EMBL" id="CP151767">
    <property type="protein sequence ID" value="WZU68012.1"/>
    <property type="molecule type" value="Genomic_DNA"/>
</dbReference>
<reference evidence="4" key="1">
    <citation type="submission" date="2024-08" db="EMBL/GenBank/DDBJ databases">
        <title>Phylogenomic analyses of a clade within the roseobacter group suggest taxonomic reassignments of species of the genera Aestuariivita, Citreicella, Loktanella, Nautella, Pelagibaca, Ruegeria, Thalassobius, Thiobacimonas and Tropicibacter, and the proposal o.</title>
        <authorList>
            <person name="Jeon C.O."/>
        </authorList>
    </citation>
    <scope>NUCLEOTIDE SEQUENCE</scope>
    <source>
        <strain evidence="4">SS1-5</strain>
    </source>
</reference>
<dbReference type="Proteomes" id="UP001470809">
    <property type="component" value="Chromosome"/>
</dbReference>
<dbReference type="NCBIfam" id="TIGR03348">
    <property type="entry name" value="VI_IcmF"/>
    <property type="match status" value="1"/>
</dbReference>
<evidence type="ECO:0000256" key="1">
    <source>
        <dbReference type="SAM" id="Phobius"/>
    </source>
</evidence>
<keyword evidence="1" id="KW-0472">Membrane</keyword>
<dbReference type="InterPro" id="IPR027417">
    <property type="entry name" value="P-loop_NTPase"/>
</dbReference>
<feature type="domain" description="IcmF-related" evidence="2">
    <location>
        <begin position="484"/>
        <end position="794"/>
    </location>
</feature>